<keyword evidence="4" id="KW-1185">Reference proteome</keyword>
<name>A0ABV8DQE9_9NOCA</name>
<comment type="caution">
    <text evidence="3">The sequence shown here is derived from an EMBL/GenBank/DDBJ whole genome shotgun (WGS) entry which is preliminary data.</text>
</comment>
<feature type="compositionally biased region" description="Basic residues" evidence="1">
    <location>
        <begin position="29"/>
        <end position="44"/>
    </location>
</feature>
<sequence length="190" mass="20686">MTTFLTTVFVVCLLLWGGARMMTWDSPRHRTPARRPGRRRHRPHRLEAGDYPHLRDHRRATRRADITRPRARITSTSALVSVLAGVATACTGGSLLAQSWAACVLARGLIAAAYIFCAHMPAMTTLATVWWLFVHKIAARTATPGRGRTVGVTVAGCVGSAVLIWVYLAWKNVPGGGYLPLFCSPGNIAL</sequence>
<evidence type="ECO:0000256" key="1">
    <source>
        <dbReference type="SAM" id="MobiDB-lite"/>
    </source>
</evidence>
<evidence type="ECO:0000313" key="4">
    <source>
        <dbReference type="Proteomes" id="UP001595696"/>
    </source>
</evidence>
<feature type="region of interest" description="Disordered" evidence="1">
    <location>
        <begin position="27"/>
        <end position="48"/>
    </location>
</feature>
<evidence type="ECO:0000313" key="3">
    <source>
        <dbReference type="EMBL" id="MFC3961642.1"/>
    </source>
</evidence>
<evidence type="ECO:0000256" key="2">
    <source>
        <dbReference type="SAM" id="Phobius"/>
    </source>
</evidence>
<accession>A0ABV8DQE9</accession>
<feature type="transmembrane region" description="Helical" evidence="2">
    <location>
        <begin position="152"/>
        <end position="170"/>
    </location>
</feature>
<organism evidence="3 4">
    <name type="scientific">Nocardia jiangsuensis</name>
    <dbReference type="NCBI Taxonomy" id="1691563"/>
    <lineage>
        <taxon>Bacteria</taxon>
        <taxon>Bacillati</taxon>
        <taxon>Actinomycetota</taxon>
        <taxon>Actinomycetes</taxon>
        <taxon>Mycobacteriales</taxon>
        <taxon>Nocardiaceae</taxon>
        <taxon>Nocardia</taxon>
    </lineage>
</organism>
<keyword evidence="2" id="KW-0812">Transmembrane</keyword>
<dbReference type="Proteomes" id="UP001595696">
    <property type="component" value="Unassembled WGS sequence"/>
</dbReference>
<keyword evidence="2" id="KW-0472">Membrane</keyword>
<keyword evidence="2" id="KW-1133">Transmembrane helix</keyword>
<gene>
    <name evidence="3" type="ORF">ACFO0B_06540</name>
</gene>
<reference evidence="4" key="1">
    <citation type="journal article" date="2019" name="Int. J. Syst. Evol. Microbiol.">
        <title>The Global Catalogue of Microorganisms (GCM) 10K type strain sequencing project: providing services to taxonomists for standard genome sequencing and annotation.</title>
        <authorList>
            <consortium name="The Broad Institute Genomics Platform"/>
            <consortium name="The Broad Institute Genome Sequencing Center for Infectious Disease"/>
            <person name="Wu L."/>
            <person name="Ma J."/>
        </authorList>
    </citation>
    <scope>NUCLEOTIDE SEQUENCE [LARGE SCALE GENOMIC DNA]</scope>
    <source>
        <strain evidence="4">CGMCC 4.7330</strain>
    </source>
</reference>
<protein>
    <submittedName>
        <fullName evidence="3">Uncharacterized protein</fullName>
    </submittedName>
</protein>
<proteinExistence type="predicted"/>
<feature type="transmembrane region" description="Helical" evidence="2">
    <location>
        <begin position="109"/>
        <end position="132"/>
    </location>
</feature>
<dbReference type="RefSeq" id="WP_378611401.1">
    <property type="nucleotide sequence ID" value="NZ_JBHSAX010000006.1"/>
</dbReference>
<feature type="transmembrane region" description="Helical" evidence="2">
    <location>
        <begin position="78"/>
        <end position="97"/>
    </location>
</feature>
<dbReference type="EMBL" id="JBHSAX010000006">
    <property type="protein sequence ID" value="MFC3961642.1"/>
    <property type="molecule type" value="Genomic_DNA"/>
</dbReference>